<dbReference type="EMBL" id="MU150282">
    <property type="protein sequence ID" value="KAF9461557.1"/>
    <property type="molecule type" value="Genomic_DNA"/>
</dbReference>
<dbReference type="Proteomes" id="UP000807353">
    <property type="component" value="Unassembled WGS sequence"/>
</dbReference>
<dbReference type="AlphaFoldDB" id="A0A9P6CDB2"/>
<organism evidence="1 2">
    <name type="scientific">Collybia nuda</name>
    <dbReference type="NCBI Taxonomy" id="64659"/>
    <lineage>
        <taxon>Eukaryota</taxon>
        <taxon>Fungi</taxon>
        <taxon>Dikarya</taxon>
        <taxon>Basidiomycota</taxon>
        <taxon>Agaricomycotina</taxon>
        <taxon>Agaricomycetes</taxon>
        <taxon>Agaricomycetidae</taxon>
        <taxon>Agaricales</taxon>
        <taxon>Tricholomatineae</taxon>
        <taxon>Clitocybaceae</taxon>
        <taxon>Collybia</taxon>
    </lineage>
</organism>
<evidence type="ECO:0000313" key="2">
    <source>
        <dbReference type="Proteomes" id="UP000807353"/>
    </source>
</evidence>
<protein>
    <submittedName>
        <fullName evidence="1">Uncharacterized protein</fullName>
    </submittedName>
</protein>
<reference evidence="1" key="1">
    <citation type="submission" date="2020-11" db="EMBL/GenBank/DDBJ databases">
        <authorList>
            <consortium name="DOE Joint Genome Institute"/>
            <person name="Ahrendt S."/>
            <person name="Riley R."/>
            <person name="Andreopoulos W."/>
            <person name="Labutti K."/>
            <person name="Pangilinan J."/>
            <person name="Ruiz-Duenas F.J."/>
            <person name="Barrasa J.M."/>
            <person name="Sanchez-Garcia M."/>
            <person name="Camarero S."/>
            <person name="Miyauchi S."/>
            <person name="Serrano A."/>
            <person name="Linde D."/>
            <person name="Babiker R."/>
            <person name="Drula E."/>
            <person name="Ayuso-Fernandez I."/>
            <person name="Pacheco R."/>
            <person name="Padilla G."/>
            <person name="Ferreira P."/>
            <person name="Barriuso J."/>
            <person name="Kellner H."/>
            <person name="Castanera R."/>
            <person name="Alfaro M."/>
            <person name="Ramirez L."/>
            <person name="Pisabarro A.G."/>
            <person name="Kuo A."/>
            <person name="Tritt A."/>
            <person name="Lipzen A."/>
            <person name="He G."/>
            <person name="Yan M."/>
            <person name="Ng V."/>
            <person name="Cullen D."/>
            <person name="Martin F."/>
            <person name="Rosso M.-N."/>
            <person name="Henrissat B."/>
            <person name="Hibbett D."/>
            <person name="Martinez A.T."/>
            <person name="Grigoriev I.V."/>
        </authorList>
    </citation>
    <scope>NUCLEOTIDE SEQUENCE</scope>
    <source>
        <strain evidence="1">CBS 247.69</strain>
    </source>
</reference>
<proteinExistence type="predicted"/>
<comment type="caution">
    <text evidence="1">The sequence shown here is derived from an EMBL/GenBank/DDBJ whole genome shotgun (WGS) entry which is preliminary data.</text>
</comment>
<gene>
    <name evidence="1" type="ORF">BDZ94DRAFT_1310443</name>
</gene>
<name>A0A9P6CDB2_9AGAR</name>
<accession>A0A9P6CDB2</accession>
<evidence type="ECO:0000313" key="1">
    <source>
        <dbReference type="EMBL" id="KAF9461557.1"/>
    </source>
</evidence>
<keyword evidence="2" id="KW-1185">Reference proteome</keyword>
<sequence length="123" mass="14108">MLERGLFEENGIEFSLEDDDCTADEWNTYIGRQVLAWFQERPYEPWGDTTIEELGIGTYIPSQNPHDPQSLLPDFGYKSRLNGCPTFHQTAQEFEKLFSLSSCPNLSCNWAISTAPHPPDSYR</sequence>